<gene>
    <name evidence="2" type="ORF">LX66_3041</name>
</gene>
<sequence>MTKNTLEQRGFLFNKKWFDITSDGLSVRSKHLLDSSEYYVRFEDVGVKIIKSKSGNIAWLIAGFFLTGIAALLFVEELEGGEVEDNAYLFYLVAAVLCALTYLFTFKRVCYLAKNDNSNAIAFLIDKPSKSELLHFIEHIKEKRKSYLVEKYGHLTTMLPYEQQYQNLLWLNNVDALTHEEYKAKVDELNNLFQAFPGMDHIHLS</sequence>
<accession>A0A562T7T6</accession>
<feature type="transmembrane region" description="Helical" evidence="1">
    <location>
        <begin position="87"/>
        <end position="105"/>
    </location>
</feature>
<comment type="caution">
    <text evidence="2">The sequence shown here is derived from an EMBL/GenBank/DDBJ whole genome shotgun (WGS) entry which is preliminary data.</text>
</comment>
<reference evidence="2 3" key="1">
    <citation type="journal article" date="2013" name="Stand. Genomic Sci.">
        <title>Genomic Encyclopedia of Type Strains, Phase I: The one thousand microbial genomes (KMG-I) project.</title>
        <authorList>
            <person name="Kyrpides N.C."/>
            <person name="Woyke T."/>
            <person name="Eisen J.A."/>
            <person name="Garrity G."/>
            <person name="Lilburn T.G."/>
            <person name="Beck B.J."/>
            <person name="Whitman W.B."/>
            <person name="Hugenholtz P."/>
            <person name="Klenk H.P."/>
        </authorList>
    </citation>
    <scope>NUCLEOTIDE SEQUENCE [LARGE SCALE GENOMIC DNA]</scope>
    <source>
        <strain evidence="2 3">DSM 13484</strain>
    </source>
</reference>
<organism evidence="2 3">
    <name type="scientific">Chitinophaga japonensis</name>
    <name type="common">Flexibacter japonensis</name>
    <dbReference type="NCBI Taxonomy" id="104662"/>
    <lineage>
        <taxon>Bacteria</taxon>
        <taxon>Pseudomonadati</taxon>
        <taxon>Bacteroidota</taxon>
        <taxon>Chitinophagia</taxon>
        <taxon>Chitinophagales</taxon>
        <taxon>Chitinophagaceae</taxon>
        <taxon>Chitinophaga</taxon>
    </lineage>
</organism>
<protein>
    <submittedName>
        <fullName evidence="2">Uncharacterized protein</fullName>
    </submittedName>
</protein>
<proteinExistence type="predicted"/>
<name>A0A562T7T6_CHIJA</name>
<keyword evidence="1" id="KW-0472">Membrane</keyword>
<dbReference type="RefSeq" id="WP_145714919.1">
    <property type="nucleotide sequence ID" value="NZ_BAAAFY010000001.1"/>
</dbReference>
<dbReference type="OrthoDB" id="1252436at2"/>
<keyword evidence="1" id="KW-0812">Transmembrane</keyword>
<keyword evidence="1" id="KW-1133">Transmembrane helix</keyword>
<keyword evidence="3" id="KW-1185">Reference proteome</keyword>
<dbReference type="AlphaFoldDB" id="A0A562T7T6"/>
<evidence type="ECO:0000313" key="3">
    <source>
        <dbReference type="Proteomes" id="UP000316778"/>
    </source>
</evidence>
<dbReference type="Proteomes" id="UP000316778">
    <property type="component" value="Unassembled WGS sequence"/>
</dbReference>
<evidence type="ECO:0000313" key="2">
    <source>
        <dbReference type="EMBL" id="TWI88950.1"/>
    </source>
</evidence>
<evidence type="ECO:0000256" key="1">
    <source>
        <dbReference type="SAM" id="Phobius"/>
    </source>
</evidence>
<feature type="transmembrane region" description="Helical" evidence="1">
    <location>
        <begin position="57"/>
        <end position="75"/>
    </location>
</feature>
<dbReference type="EMBL" id="VLLG01000003">
    <property type="protein sequence ID" value="TWI88950.1"/>
    <property type="molecule type" value="Genomic_DNA"/>
</dbReference>